<keyword evidence="1" id="KW-0812">Transmembrane</keyword>
<dbReference type="GO" id="GO:0030246">
    <property type="term" value="F:carbohydrate binding"/>
    <property type="evidence" value="ECO:0007669"/>
    <property type="project" value="InterPro"/>
</dbReference>
<dbReference type="NCBIfam" id="TIGR03370">
    <property type="entry name" value="VPLPA-CTERM"/>
    <property type="match status" value="1"/>
</dbReference>
<keyword evidence="4" id="KW-1185">Reference proteome</keyword>
<evidence type="ECO:0000313" key="4">
    <source>
        <dbReference type="Proteomes" id="UP000193450"/>
    </source>
</evidence>
<organism evidence="3 4">
    <name type="scientific">Oceanicoccus sagamiensis</name>
    <dbReference type="NCBI Taxonomy" id="716816"/>
    <lineage>
        <taxon>Bacteria</taxon>
        <taxon>Pseudomonadati</taxon>
        <taxon>Pseudomonadota</taxon>
        <taxon>Gammaproteobacteria</taxon>
        <taxon>Cellvibrionales</taxon>
        <taxon>Spongiibacteraceae</taxon>
        <taxon>Oceanicoccus</taxon>
    </lineage>
</organism>
<dbReference type="InterPro" id="IPR022472">
    <property type="entry name" value="VPLPA-CTERM"/>
</dbReference>
<dbReference type="InterPro" id="IPR008965">
    <property type="entry name" value="CBM2/CBM3_carb-bd_dom_sf"/>
</dbReference>
<dbReference type="EMBL" id="CP019343">
    <property type="protein sequence ID" value="ARN75733.1"/>
    <property type="molecule type" value="Genomic_DNA"/>
</dbReference>
<evidence type="ECO:0000256" key="2">
    <source>
        <dbReference type="SAM" id="SignalP"/>
    </source>
</evidence>
<evidence type="ECO:0000256" key="1">
    <source>
        <dbReference type="SAM" id="Phobius"/>
    </source>
</evidence>
<dbReference type="Gene3D" id="2.60.40.680">
    <property type="match status" value="1"/>
</dbReference>
<dbReference type="CDD" id="cd08547">
    <property type="entry name" value="Type_II_cohesin"/>
    <property type="match status" value="1"/>
</dbReference>
<proteinExistence type="predicted"/>
<keyword evidence="1" id="KW-0472">Membrane</keyword>
<name>A0A1X9NPB6_9GAMM</name>
<gene>
    <name evidence="3" type="ORF">BST96_17445</name>
</gene>
<keyword evidence="1" id="KW-1133">Transmembrane helix</keyword>
<evidence type="ECO:0000313" key="3">
    <source>
        <dbReference type="EMBL" id="ARN75733.1"/>
    </source>
</evidence>
<dbReference type="Proteomes" id="UP000193450">
    <property type="component" value="Chromosome"/>
</dbReference>
<feature type="chain" id="PRO_5013321945" description="PEP-CTERM protein-sorting domain-containing protein" evidence="2">
    <location>
        <begin position="23"/>
        <end position="181"/>
    </location>
</feature>
<dbReference type="SUPFAM" id="SSF49384">
    <property type="entry name" value="Carbohydrate-binding domain"/>
    <property type="match status" value="1"/>
</dbReference>
<accession>A0A1X9NPB6</accession>
<sequence>MKNKYKEFLIVALMLAGQHAYAATVSWDDVDYTAGLNDVFTLDIVGSDFSSNVDGGGVNILFDASVLNVLSVSIDGGYWDFFNDTGTINNGVGTVNGIMVNAFSSVIGDFTVASVEFQAIGTGVTDLTLNEFSLNPWASSGSLIDHNYINGSVTVSSVPVPAAAWLFGSALIGLAGIKRKK</sequence>
<protein>
    <recommendedName>
        <fullName evidence="5">PEP-CTERM protein-sorting domain-containing protein</fullName>
    </recommendedName>
</protein>
<feature type="signal peptide" evidence="2">
    <location>
        <begin position="1"/>
        <end position="22"/>
    </location>
</feature>
<dbReference type="KEGG" id="osg:BST96_17445"/>
<reference evidence="3 4" key="1">
    <citation type="submission" date="2016-11" db="EMBL/GenBank/DDBJ databases">
        <title>Trade-off between light-utilization and light-protection in marine flavobacteria.</title>
        <authorList>
            <person name="Kumagai Y."/>
        </authorList>
    </citation>
    <scope>NUCLEOTIDE SEQUENCE [LARGE SCALE GENOMIC DNA]</scope>
    <source>
        <strain evidence="3 4">NBRC 107125</strain>
    </source>
</reference>
<keyword evidence="2" id="KW-0732">Signal</keyword>
<dbReference type="AlphaFoldDB" id="A0A1X9NPB6"/>
<evidence type="ECO:0008006" key="5">
    <source>
        <dbReference type="Google" id="ProtNLM"/>
    </source>
</evidence>
<dbReference type="RefSeq" id="WP_085759927.1">
    <property type="nucleotide sequence ID" value="NZ_CP019343.1"/>
</dbReference>
<dbReference type="STRING" id="716816.BST96_17445"/>
<feature type="transmembrane region" description="Helical" evidence="1">
    <location>
        <begin position="158"/>
        <end position="177"/>
    </location>
</feature>